<protein>
    <recommendedName>
        <fullName evidence="1">Trans-sialidase C-terminal domain-containing protein</fullName>
    </recommendedName>
</protein>
<comment type="caution">
    <text evidence="2">The sequence shown here is derived from an EMBL/GenBank/DDBJ whole genome shotgun (WGS) entry which is preliminary data.</text>
</comment>
<evidence type="ECO:0000259" key="1">
    <source>
        <dbReference type="Pfam" id="PF22925"/>
    </source>
</evidence>
<accession>A0A7J6Y8B4</accession>
<organism evidence="2 3">
    <name type="scientific">Trypanosoma cruzi</name>
    <dbReference type="NCBI Taxonomy" id="5693"/>
    <lineage>
        <taxon>Eukaryota</taxon>
        <taxon>Discoba</taxon>
        <taxon>Euglenozoa</taxon>
        <taxon>Kinetoplastea</taxon>
        <taxon>Metakinetoplastina</taxon>
        <taxon>Trypanosomatida</taxon>
        <taxon>Trypanosomatidae</taxon>
        <taxon>Trypanosoma</taxon>
        <taxon>Schizotrypanum</taxon>
    </lineage>
</organism>
<feature type="domain" description="Trans-sialidase C-terminal" evidence="1">
    <location>
        <begin position="115"/>
        <end position="315"/>
    </location>
</feature>
<dbReference type="GO" id="GO:0004308">
    <property type="term" value="F:exo-alpha-sialidase activity"/>
    <property type="evidence" value="ECO:0007669"/>
    <property type="project" value="InterPro"/>
</dbReference>
<gene>
    <name evidence="2" type="ORF">ECC02_004325</name>
</gene>
<dbReference type="Pfam" id="PF22925">
    <property type="entry name" value="TS_C"/>
    <property type="match status" value="1"/>
</dbReference>
<dbReference type="InterPro" id="IPR008377">
    <property type="entry name" value="Sialidase_trypan"/>
</dbReference>
<dbReference type="VEuPathDB" id="TriTrypDB:ECC02_004325"/>
<proteinExistence type="predicted"/>
<dbReference type="SUPFAM" id="SSF50939">
    <property type="entry name" value="Sialidases"/>
    <property type="match status" value="1"/>
</dbReference>
<dbReference type="InterPro" id="IPR055239">
    <property type="entry name" value="TS_C"/>
</dbReference>
<dbReference type="SUPFAM" id="SSF49899">
    <property type="entry name" value="Concanavalin A-like lectins/glucanases"/>
    <property type="match status" value="1"/>
</dbReference>
<sequence length="377" mass="39988">MLFALPRQNNIRRATSVLRLCMTDMNRFYPIGPLCADGFSKNTDTLLYKGGELFSLYEWNAGQGRFVLAHLTEQLEEIKTALKNWDAVDKKVTTPCSSTSKEGTASDGACSTPMPTDGLVGYLSNEGERNCWVNEYLAASATVIGTATKVEGGATFEGSGVWAEWPVGNRWRNQRFHIVNKDLTLVATATIGAAPAGSGSALMVAVGGAGGVRMVGLSVTADNRRDVAFDGEAGEVQHGKWGLKRTYRVAVVLQNGMGTVCVDGKTLGSSATTVTRGAQLLDVSCFHVGGDGRSGSGCSQVTLTHACLCNRPLTRQELQMHLLRGKQTEADCKEGKATPGPGNFAAKLPQDLGIDAAAGETVPVPAKGGIWRGKQHH</sequence>
<dbReference type="Gene3D" id="2.60.120.200">
    <property type="match status" value="1"/>
</dbReference>
<name>A0A7J6Y8B4_TRYCR</name>
<reference evidence="2 3" key="1">
    <citation type="journal article" date="2019" name="Genome Biol. Evol.">
        <title>Nanopore Sequencing Significantly Improves Genome Assembly of the Protozoan Parasite Trypanosoma cruzi.</title>
        <authorList>
            <person name="Diaz-Viraque F."/>
            <person name="Pita S."/>
            <person name="Greif G."/>
            <person name="de Souza R.C.M."/>
            <person name="Iraola G."/>
            <person name="Robello C."/>
        </authorList>
    </citation>
    <scope>NUCLEOTIDE SEQUENCE [LARGE SCALE GENOMIC DNA]</scope>
    <source>
        <strain evidence="2 3">Berenice</strain>
    </source>
</reference>
<evidence type="ECO:0000313" key="2">
    <source>
        <dbReference type="EMBL" id="KAF5222520.1"/>
    </source>
</evidence>
<dbReference type="PRINTS" id="PR01803">
    <property type="entry name" value="TCSIALIDASE"/>
</dbReference>
<evidence type="ECO:0000313" key="3">
    <source>
        <dbReference type="Proteomes" id="UP000583944"/>
    </source>
</evidence>
<dbReference type="InterPro" id="IPR036278">
    <property type="entry name" value="Sialidase_sf"/>
</dbReference>
<dbReference type="AlphaFoldDB" id="A0A7J6Y8B4"/>
<dbReference type="InterPro" id="IPR013320">
    <property type="entry name" value="ConA-like_dom_sf"/>
</dbReference>
<dbReference type="Gene3D" id="2.120.10.10">
    <property type="match status" value="1"/>
</dbReference>
<dbReference type="Proteomes" id="UP000583944">
    <property type="component" value="Unassembled WGS sequence"/>
</dbReference>
<dbReference type="EMBL" id="JABDHM010000026">
    <property type="protein sequence ID" value="KAF5222520.1"/>
    <property type="molecule type" value="Genomic_DNA"/>
</dbReference>